<sequence length="103" mass="11910">MTAVDITSNYSLFISLYIPAREDESSSRWRPLLRLPLGRHRTPTPKFRHLISKFKFMSAKKELLLAVPQKLQLLKSAGDLVRLNTRNEHARECAGESEEYPEL</sequence>
<name>A0A7U2MX08_ASPFN</name>
<evidence type="ECO:0000313" key="1">
    <source>
        <dbReference type="EMBL" id="QRD91070.1"/>
    </source>
</evidence>
<dbReference type="EMBL" id="CP044618">
    <property type="protein sequence ID" value="QRD91070.1"/>
    <property type="molecule type" value="Genomic_DNA"/>
</dbReference>
<gene>
    <name evidence="1" type="ORF">F9C07_2284196</name>
</gene>
<protein>
    <submittedName>
        <fullName evidence="1">Uncharacterized protein</fullName>
    </submittedName>
</protein>
<accession>A0A7U2MX08</accession>
<keyword evidence="2" id="KW-1185">Reference proteome</keyword>
<organism evidence="1 2">
    <name type="scientific">Aspergillus flavus (strain ATCC 200026 / FGSC A1120 / IAM 13836 / NRRL 3357 / JCM 12722 / SRRC 167)</name>
    <dbReference type="NCBI Taxonomy" id="332952"/>
    <lineage>
        <taxon>Eukaryota</taxon>
        <taxon>Fungi</taxon>
        <taxon>Dikarya</taxon>
        <taxon>Ascomycota</taxon>
        <taxon>Pezizomycotina</taxon>
        <taxon>Eurotiomycetes</taxon>
        <taxon>Eurotiomycetidae</taxon>
        <taxon>Eurotiales</taxon>
        <taxon>Aspergillaceae</taxon>
        <taxon>Aspergillus</taxon>
        <taxon>Aspergillus subgen. Circumdati</taxon>
    </lineage>
</organism>
<dbReference type="VEuPathDB" id="FungiDB:F9C07_2284196"/>
<reference evidence="2" key="1">
    <citation type="journal article" date="2021" name="G3 (Bethesda)">
        <title>Chromosome assembled and annotated genome sequence of Aspergillus flavus NRRL 3357.</title>
        <authorList>
            <person name="Skerker J.M."/>
            <person name="Pianalto K.M."/>
            <person name="Mondo S.J."/>
            <person name="Yang K."/>
            <person name="Arkin A.P."/>
            <person name="Keller N.P."/>
            <person name="Grigoriev I.V."/>
            <person name="Louise Glass N.L."/>
        </authorList>
    </citation>
    <scope>NUCLEOTIDE SEQUENCE [LARGE SCALE GENOMIC DNA]</scope>
    <source>
        <strain evidence="2">ATCC 200026 / FGSC A1120 / IAM 13836 / NRRL 3357 / JCM 12722 / SRRC 167</strain>
    </source>
</reference>
<evidence type="ECO:0000313" key="2">
    <source>
        <dbReference type="Proteomes" id="UP000596276"/>
    </source>
</evidence>
<dbReference type="Proteomes" id="UP000596276">
    <property type="component" value="Chromosome 4"/>
</dbReference>
<dbReference type="AlphaFoldDB" id="A0A7U2MX08"/>
<proteinExistence type="predicted"/>
<dbReference type="OMA" id="HARECAG"/>